<accession>A0A916T0J5</accession>
<proteinExistence type="predicted"/>
<dbReference type="GO" id="GO:0016042">
    <property type="term" value="P:lipid catabolic process"/>
    <property type="evidence" value="ECO:0007669"/>
    <property type="project" value="InterPro"/>
</dbReference>
<evidence type="ECO:0000256" key="3">
    <source>
        <dbReference type="SAM" id="SignalP"/>
    </source>
</evidence>
<feature type="signal peptide" evidence="3">
    <location>
        <begin position="1"/>
        <end position="20"/>
    </location>
</feature>
<evidence type="ECO:0008006" key="6">
    <source>
        <dbReference type="Google" id="ProtNLM"/>
    </source>
</evidence>
<reference evidence="4" key="1">
    <citation type="journal article" date="2014" name="Int. J. Syst. Evol. Microbiol.">
        <title>Complete genome sequence of Corynebacterium casei LMG S-19264T (=DSM 44701T), isolated from a smear-ripened cheese.</title>
        <authorList>
            <consortium name="US DOE Joint Genome Institute (JGI-PGF)"/>
            <person name="Walter F."/>
            <person name="Albersmeier A."/>
            <person name="Kalinowski J."/>
            <person name="Ruckert C."/>
        </authorList>
    </citation>
    <scope>NUCLEOTIDE SEQUENCE</scope>
    <source>
        <strain evidence="4">CGMCC 1.15085</strain>
    </source>
</reference>
<dbReference type="Gene3D" id="3.40.50.1820">
    <property type="entry name" value="alpha/beta hydrolase"/>
    <property type="match status" value="1"/>
</dbReference>
<feature type="transmembrane region" description="Helical" evidence="2">
    <location>
        <begin position="475"/>
        <end position="495"/>
    </location>
</feature>
<dbReference type="RefSeq" id="WP_229749501.1">
    <property type="nucleotide sequence ID" value="NZ_BMHI01000002.1"/>
</dbReference>
<evidence type="ECO:0000256" key="2">
    <source>
        <dbReference type="SAM" id="Phobius"/>
    </source>
</evidence>
<name>A0A916T0J5_9MICO</name>
<organism evidence="4 5">
    <name type="scientific">Flexivirga endophytica</name>
    <dbReference type="NCBI Taxonomy" id="1849103"/>
    <lineage>
        <taxon>Bacteria</taxon>
        <taxon>Bacillati</taxon>
        <taxon>Actinomycetota</taxon>
        <taxon>Actinomycetes</taxon>
        <taxon>Micrococcales</taxon>
        <taxon>Dermacoccaceae</taxon>
        <taxon>Flexivirga</taxon>
    </lineage>
</organism>
<feature type="compositionally biased region" description="Pro residues" evidence="1">
    <location>
        <begin position="428"/>
        <end position="445"/>
    </location>
</feature>
<dbReference type="SUPFAM" id="SSF53474">
    <property type="entry name" value="alpha/beta-Hydrolases"/>
    <property type="match status" value="1"/>
</dbReference>
<feature type="chain" id="PRO_5038985644" description="Triacylglycerol lipase" evidence="3">
    <location>
        <begin position="21"/>
        <end position="502"/>
    </location>
</feature>
<keyword evidence="2" id="KW-0812">Transmembrane</keyword>
<evidence type="ECO:0000313" key="5">
    <source>
        <dbReference type="Proteomes" id="UP000636793"/>
    </source>
</evidence>
<protein>
    <recommendedName>
        <fullName evidence="6">Triacylglycerol lipase</fullName>
    </recommendedName>
</protein>
<dbReference type="InterPro" id="IPR029058">
    <property type="entry name" value="AB_hydrolase_fold"/>
</dbReference>
<evidence type="ECO:0000256" key="1">
    <source>
        <dbReference type="SAM" id="MobiDB-lite"/>
    </source>
</evidence>
<dbReference type="GO" id="GO:0004806">
    <property type="term" value="F:triacylglycerol lipase activity"/>
    <property type="evidence" value="ECO:0007669"/>
    <property type="project" value="InterPro"/>
</dbReference>
<sequence length="502" mass="51574">MKRILVGTSLAVVTASTVFASAGAPARAATTDPFFSYSGSKPLSSYKPGAILKSRTLSYPISGNNVSVVQLLYRSTDARGRANAAVTSIYKPASPKAGAAISYESAYDSLNPEDGPSRLVAAGKTTYETQLISIFLSQGYTVIEPDSQGPTADFAAGPEYGTVSLDSIRAATRSKDTGLNASTKVGLAGYSGGAIGADWAAVLAPTYAPDVNKNLVGASEGGLLVAPARNLRYVDGSKQWAGIAPMALIGVARAYGIDFDRYLSPYGKKLMNSMQNAIIGDVVGQYPGLTWKQLVKPEYANPDSIKEFVRVANKLNLGSRPTPSIPMSIVQASGADEEGTIGDKPGIGPGDGVMISGDVRSLARQYCTANNAIQYQQVDNTGHTGAVTTWATSALGWLAARFAGAQAPSSCGNIAPGNSLAPEKYQPPTRPTSPPSASPTNPPTTAPAGGSSTPISSGPVIITDGDSGPSSNTTVGAGLAAALLFVGAGSAGAGWRLRRRRD</sequence>
<keyword evidence="5" id="KW-1185">Reference proteome</keyword>
<dbReference type="Pfam" id="PF03583">
    <property type="entry name" value="LIP"/>
    <property type="match status" value="1"/>
</dbReference>
<dbReference type="EMBL" id="BMHI01000002">
    <property type="protein sequence ID" value="GGB23075.1"/>
    <property type="molecule type" value="Genomic_DNA"/>
</dbReference>
<dbReference type="Gene3D" id="1.10.260.130">
    <property type="match status" value="1"/>
</dbReference>
<dbReference type="Proteomes" id="UP000636793">
    <property type="component" value="Unassembled WGS sequence"/>
</dbReference>
<keyword evidence="2" id="KW-1133">Transmembrane helix</keyword>
<keyword evidence="3" id="KW-0732">Signal</keyword>
<dbReference type="PANTHER" id="PTHR34853:SF1">
    <property type="entry name" value="LIPASE 5"/>
    <property type="match status" value="1"/>
</dbReference>
<reference evidence="4" key="2">
    <citation type="submission" date="2020-09" db="EMBL/GenBank/DDBJ databases">
        <authorList>
            <person name="Sun Q."/>
            <person name="Zhou Y."/>
        </authorList>
    </citation>
    <scope>NUCLEOTIDE SEQUENCE</scope>
    <source>
        <strain evidence="4">CGMCC 1.15085</strain>
    </source>
</reference>
<dbReference type="InterPro" id="IPR005152">
    <property type="entry name" value="Lipase_secreted"/>
</dbReference>
<gene>
    <name evidence="4" type="ORF">GCM10011492_11140</name>
</gene>
<feature type="region of interest" description="Disordered" evidence="1">
    <location>
        <begin position="413"/>
        <end position="474"/>
    </location>
</feature>
<evidence type="ECO:0000313" key="4">
    <source>
        <dbReference type="EMBL" id="GGB23075.1"/>
    </source>
</evidence>
<keyword evidence="2" id="KW-0472">Membrane</keyword>
<dbReference type="AlphaFoldDB" id="A0A916T0J5"/>
<dbReference type="PIRSF" id="PIRSF029171">
    <property type="entry name" value="Esterase_LipA"/>
    <property type="match status" value="1"/>
</dbReference>
<dbReference type="PANTHER" id="PTHR34853">
    <property type="match status" value="1"/>
</dbReference>
<comment type="caution">
    <text evidence="4">The sequence shown here is derived from an EMBL/GenBank/DDBJ whole genome shotgun (WGS) entry which is preliminary data.</text>
</comment>